<keyword evidence="12 20" id="KW-0460">Magnesium</keyword>
<dbReference type="InterPro" id="IPR015222">
    <property type="entry name" value="Tam41"/>
</dbReference>
<proteinExistence type="inferred from homology"/>
<keyword evidence="16 20" id="KW-0594">Phospholipid biosynthesis</keyword>
<dbReference type="OMA" id="HAENMHR"/>
<dbReference type="GO" id="GO:0016024">
    <property type="term" value="P:CDP-diacylglycerol biosynthetic process"/>
    <property type="evidence" value="ECO:0007669"/>
    <property type="project" value="UniProtKB-UniRule"/>
</dbReference>
<evidence type="ECO:0000256" key="17">
    <source>
        <dbReference type="ARBA" id="ARBA00023264"/>
    </source>
</evidence>
<comment type="caution">
    <text evidence="21">The sequence shown here is derived from an EMBL/GenBank/DDBJ whole genome shotgun (WGS) entry which is preliminary data.</text>
</comment>
<evidence type="ECO:0000256" key="4">
    <source>
        <dbReference type="ARBA" id="ARBA00005189"/>
    </source>
</evidence>
<dbReference type="STRING" id="46731.A0A3M6U5K9"/>
<evidence type="ECO:0000256" key="20">
    <source>
        <dbReference type="PIRNR" id="PIRNR028840"/>
    </source>
</evidence>
<evidence type="ECO:0000256" key="13">
    <source>
        <dbReference type="ARBA" id="ARBA00023098"/>
    </source>
</evidence>
<keyword evidence="22" id="KW-1185">Reference proteome</keyword>
<keyword evidence="8 20" id="KW-0444">Lipid biosynthesis</keyword>
<evidence type="ECO:0000256" key="19">
    <source>
        <dbReference type="ARBA" id="ARBA00031502"/>
    </source>
</evidence>
<comment type="pathway">
    <text evidence="3 20">Phospholipid metabolism; CDP-diacylglycerol biosynthesis; CDP-diacylglycerol from sn-glycerol 3-phosphate: step 3/3.</text>
</comment>
<organism evidence="21 22">
    <name type="scientific">Pocillopora damicornis</name>
    <name type="common">Cauliflower coral</name>
    <name type="synonym">Millepora damicornis</name>
    <dbReference type="NCBI Taxonomy" id="46731"/>
    <lineage>
        <taxon>Eukaryota</taxon>
        <taxon>Metazoa</taxon>
        <taxon>Cnidaria</taxon>
        <taxon>Anthozoa</taxon>
        <taxon>Hexacorallia</taxon>
        <taxon>Scleractinia</taxon>
        <taxon>Astrocoeniina</taxon>
        <taxon>Pocilloporidae</taxon>
        <taxon>Pocillopora</taxon>
    </lineage>
</organism>
<dbReference type="PANTHER" id="PTHR13619:SF0">
    <property type="entry name" value="PHOSPHATIDATE CYTIDYLYLTRANSFERASE, MITOCHONDRIAL"/>
    <property type="match status" value="1"/>
</dbReference>
<evidence type="ECO:0000256" key="15">
    <source>
        <dbReference type="ARBA" id="ARBA00023136"/>
    </source>
</evidence>
<comment type="subcellular location">
    <subcellularLocation>
        <location evidence="2 20">Mitochondrion inner membrane</location>
        <topology evidence="2 20">Peripheral membrane protein</topology>
        <orientation evidence="2 20">Matrix side</orientation>
    </subcellularLocation>
</comment>
<evidence type="ECO:0000256" key="12">
    <source>
        <dbReference type="ARBA" id="ARBA00022842"/>
    </source>
</evidence>
<dbReference type="PIRSF" id="PIRSF028840">
    <property type="entry name" value="Mmp37"/>
    <property type="match status" value="1"/>
</dbReference>
<dbReference type="GO" id="GO:0004605">
    <property type="term" value="F:phosphatidate cytidylyltransferase activity"/>
    <property type="evidence" value="ECO:0007669"/>
    <property type="project" value="UniProtKB-UniRule"/>
</dbReference>
<evidence type="ECO:0000256" key="5">
    <source>
        <dbReference type="ARBA" id="ARBA00005458"/>
    </source>
</evidence>
<evidence type="ECO:0000256" key="10">
    <source>
        <dbReference type="ARBA" id="ARBA00022695"/>
    </source>
</evidence>
<evidence type="ECO:0000256" key="11">
    <source>
        <dbReference type="ARBA" id="ARBA00022792"/>
    </source>
</evidence>
<gene>
    <name evidence="21" type="ORF">pdam_00013013</name>
</gene>
<dbReference type="OrthoDB" id="341477at2759"/>
<evidence type="ECO:0000313" key="22">
    <source>
        <dbReference type="Proteomes" id="UP000275408"/>
    </source>
</evidence>
<comment type="pathway">
    <text evidence="4">Lipid metabolism.</text>
</comment>
<evidence type="ECO:0000256" key="8">
    <source>
        <dbReference type="ARBA" id="ARBA00022516"/>
    </source>
</evidence>
<keyword evidence="17 20" id="KW-1208">Phospholipid metabolism</keyword>
<evidence type="ECO:0000256" key="14">
    <source>
        <dbReference type="ARBA" id="ARBA00023128"/>
    </source>
</evidence>
<dbReference type="Proteomes" id="UP000275408">
    <property type="component" value="Unassembled WGS sequence"/>
</dbReference>
<keyword evidence="13 20" id="KW-0443">Lipid metabolism</keyword>
<reference evidence="21 22" key="1">
    <citation type="journal article" date="2018" name="Sci. Rep.">
        <title>Comparative analysis of the Pocillopora damicornis genome highlights role of immune system in coral evolution.</title>
        <authorList>
            <person name="Cunning R."/>
            <person name="Bay R.A."/>
            <person name="Gillette P."/>
            <person name="Baker A.C."/>
            <person name="Traylor-Knowles N."/>
        </authorList>
    </citation>
    <scope>NUCLEOTIDE SEQUENCE [LARGE SCALE GENOMIC DNA]</scope>
    <source>
        <strain evidence="21">RSMAS</strain>
        <tissue evidence="21">Whole animal</tissue>
    </source>
</reference>
<comment type="catalytic activity">
    <reaction evidence="20">
        <text>a 1,2-diacyl-sn-glycero-3-phosphate + CTP + H(+) = a CDP-1,2-diacyl-sn-glycerol + diphosphate</text>
        <dbReference type="Rhea" id="RHEA:16229"/>
        <dbReference type="ChEBI" id="CHEBI:15378"/>
        <dbReference type="ChEBI" id="CHEBI:33019"/>
        <dbReference type="ChEBI" id="CHEBI:37563"/>
        <dbReference type="ChEBI" id="CHEBI:58332"/>
        <dbReference type="ChEBI" id="CHEBI:58608"/>
        <dbReference type="EC" id="2.7.7.41"/>
    </reaction>
</comment>
<comment type="function">
    <text evidence="20">Catalyzes the conversion of phosphatidic acid (PA) to CDP-diacylglycerol (CDP-DAG), an essential intermediate in the synthesis of phosphatidylglycerol, cardiolipin and phosphatidylinositol.</text>
</comment>
<dbReference type="PANTHER" id="PTHR13619">
    <property type="entry name" value="PHOSPHATIDATE CYTIDYLYLTRANSFERASE, MITOCHONDRIAL"/>
    <property type="match status" value="1"/>
</dbReference>
<keyword evidence="14 20" id="KW-0496">Mitochondrion</keyword>
<dbReference type="GO" id="GO:0032049">
    <property type="term" value="P:cardiolipin biosynthetic process"/>
    <property type="evidence" value="ECO:0007669"/>
    <property type="project" value="UniProtKB-UniRule"/>
</dbReference>
<evidence type="ECO:0000256" key="6">
    <source>
        <dbReference type="ARBA" id="ARBA00012487"/>
    </source>
</evidence>
<keyword evidence="10 20" id="KW-0548">Nucleotidyltransferase</keyword>
<keyword evidence="15 20" id="KW-0472">Membrane</keyword>
<accession>A0A3M6U5K9</accession>
<dbReference type="GO" id="GO:0005743">
    <property type="term" value="C:mitochondrial inner membrane"/>
    <property type="evidence" value="ECO:0007669"/>
    <property type="project" value="UniProtKB-SubCell"/>
</dbReference>
<dbReference type="EMBL" id="RCHS01002224">
    <property type="protein sequence ID" value="RMX48887.1"/>
    <property type="molecule type" value="Genomic_DNA"/>
</dbReference>
<dbReference type="AlphaFoldDB" id="A0A3M6U5K9"/>
<evidence type="ECO:0000256" key="18">
    <source>
        <dbReference type="ARBA" id="ARBA00029893"/>
    </source>
</evidence>
<comment type="cofactor">
    <cofactor evidence="1 20">
        <name>Mg(2+)</name>
        <dbReference type="ChEBI" id="CHEBI:18420"/>
    </cofactor>
</comment>
<comment type="similarity">
    <text evidence="5 20">Belongs to the TAM41 family.</text>
</comment>
<evidence type="ECO:0000256" key="16">
    <source>
        <dbReference type="ARBA" id="ARBA00023209"/>
    </source>
</evidence>
<name>A0A3M6U5K9_POCDA</name>
<dbReference type="Pfam" id="PF09139">
    <property type="entry name" value="Tam41_Mmp37"/>
    <property type="match status" value="1"/>
</dbReference>
<keyword evidence="9 20" id="KW-0808">Transferase</keyword>
<evidence type="ECO:0000256" key="7">
    <source>
        <dbReference type="ARBA" id="ARBA00018337"/>
    </source>
</evidence>
<evidence type="ECO:0000256" key="2">
    <source>
        <dbReference type="ARBA" id="ARBA00004443"/>
    </source>
</evidence>
<evidence type="ECO:0000256" key="9">
    <source>
        <dbReference type="ARBA" id="ARBA00022679"/>
    </source>
</evidence>
<evidence type="ECO:0000256" key="3">
    <source>
        <dbReference type="ARBA" id="ARBA00005119"/>
    </source>
</evidence>
<sequence>MADQHEILQKILSKFPSGVSLAFAYGSGVFTQKGNTSPSNMLDFVFVVENVRKWHEDNMYMRYHPHHYSFVRSFGSRAIVSLQDKFGAGLYYNTLVPMEGRMIKYGTISRDNFFLDLNEWQWLYLAGRLHKPVRFVFRPHDEDISSALKANLNSAVTAALLCLPEHFTEEELFLSIAGLSFSGDFRMVVGEDRSKIQNIVGSNFEHFQELYRPILSNCGQLHFNSTSCKYHQNQDCDVVLSRLMSLPKNLQKHIAQAVEGKSFKQSSIENVLIKVSQDRLNCPRTVKKGLTSIVKRSSVTQSLKGILTAGGRKTLIYSAQKLTKMLKGFWLK</sequence>
<protein>
    <recommendedName>
        <fullName evidence="7 20">Phosphatidate cytidylyltransferase, mitochondrial</fullName>
        <ecNumber evidence="6 20">2.7.7.41</ecNumber>
    </recommendedName>
    <alternativeName>
        <fullName evidence="18 20">CDP-diacylglycerol synthase</fullName>
    </alternativeName>
    <alternativeName>
        <fullName evidence="19 20">Mitochondrial translocator assembly and maintenance protein 41 homolog</fullName>
    </alternativeName>
</protein>
<keyword evidence="11 20" id="KW-0999">Mitochondrion inner membrane</keyword>
<evidence type="ECO:0000313" key="21">
    <source>
        <dbReference type="EMBL" id="RMX48887.1"/>
    </source>
</evidence>
<dbReference type="EC" id="2.7.7.41" evidence="6 20"/>
<evidence type="ECO:0000256" key="1">
    <source>
        <dbReference type="ARBA" id="ARBA00001946"/>
    </source>
</evidence>
<dbReference type="UniPathway" id="UPA00557">
    <property type="reaction ID" value="UER00614"/>
</dbReference>